<keyword evidence="12" id="KW-0479">Metal-binding</keyword>
<dbReference type="InterPro" id="IPR020825">
    <property type="entry name" value="Phe-tRNA_synthase-like_B3/B4"/>
</dbReference>
<evidence type="ECO:0000256" key="18">
    <source>
        <dbReference type="ARBA" id="ARBA00033189"/>
    </source>
</evidence>
<dbReference type="SMART" id="SM00873">
    <property type="entry name" value="B3_4"/>
    <property type="match status" value="1"/>
</dbReference>
<sequence length="1754" mass="194538">MPTVSVERSALFAHLGRTYTDEEFDELCFEFGVELDEITSEKEEATKSATVKLSKEQLASLSEEVIYKIDVPANRYDLLCIEGISRSLRVFLGDIDAPNFTILPASDEASSTMTVIQSSTSTVRPFVVCAILRDVTFDEARYQSFIELQDQLHRNLCRLRTLVAIGTHDLDSVKGPFTYDARAPGDIKFVPLTHTDEGREFDGASLMECYETDAACKHLKPYVPIIKNSPLYPVVLDSEETVMSLPPIINGSKSRITLDTKNVFIECTATDLTKANIVLDTVVAMFSEYAANPFSVEPVTVNYVNESQEVVNSYISPQMFTRKETATVKFVNSLIGINVEAEKMVELCSKIQLGPAQLLPGTTEDEGPILEVTVPPTRSDILHAVDIAEDIGIAFGYNNIERKVPQTCTVGGEQPLNQLSDLLREEIARAGYIEVLTHGLCSINDNFTALGKPITAAVSLSNPANIEYQVVRTTLLPGLLKTLQHNKSSSFTGGFKLFEISDVVLPDDKYVMTETIVGAKNARRACATYSGPTSGFEVIHGLVDRIMTLCEVAPEADYVASSGNAYKKVHCKEGWYYNIRELKDGDVRTYFPGRAAEVLLTSPSTGGKQVIPLFTTAKSYPWYTTRTPLSLPLPTTPNNKTYRYRYAINRAGIFHRWEEPSDGGGIEEFRAQQTINSSGNIAVHTVPLRLLHGGEIYTVNDVLGVTGGPPDIDHIKMRNNFSSVGSLARKNASAGSLYGLNSRNNSAVGMTDQGSKKKVGFAPQPPPTSHRSSEAGAIKQAVHLTSSDGLIVVSAFLPVHLTRSNDGEWSADWDYEALLSMQTHLRVTRVGTVKWRGWHGNVGGGKSDESGVPVDERHKVEAVLRPFNCVPVWVPTTLFGEMYNGFCKGVLWPILHNVASVYSTPQTGGNTEKPDPDKDIEPYDSQYAEYSMDDVAQGPIHGDGGREGELWAAFTAVNRHFTDVIIQCFNEGDLIWIHGFHLMILPSFLTRRISMAKIGIFLHTPFPSSEIFRTLWCREDLLRGMLNADQVGFHLFEYARHFLTCCRRLLGLNYGMFPDSSGGHNLAIDTNGRHVSVTSIHAGVEPPVLHQVLSHKSTCDRVASIRNQFRGKVIFAAIDRMESLKGIPLKLIALERFLQRCPEWAGKIVVVQVGISAFERGDDYTKTRNEIISMVTNINNRWPGTVQFQECAESEMRLQQRMALLRAADVVMVTTIRDGLNLIPLEFTIAHLDALTEQGRNDGRKRGLCILSEFSSCTRVMRGALHVNPWKISEIATAFYQALTMSEDERMRRISIASEFVTRVTTQRWALAVMLDLKGVQKNEDAGKYAGAGLGLGFRLLGMDSKFNSLDANSVARAYRSAKSRLILLDYGGTILANDNLDQLQRFQFVKKSRPPSVPTEGLISTLKELCSDHRNIVFVVSGKERHSLTKTLCHIPNLGLAAEHGMFVSWPTPKVGGKRRWETLVPDQDRSWRSIATMIMEVYTSRTHGSYIEETEMKVLWQYRDADPEFGYLQSRELEDHLSNVLRGFSVDILHGGVEEGGYVEVRPKGVNKGVVSMHIIKNMEKIFNKGKLEFALVIGDDHCDEPMLSVMRQVGRRASEAHIAKKGGQPLAPLPATIAQVDVSSCDEYISSNLKCFTSTVGKKPTAAANYVNDVEDVHELLESLVKVTTRETVHSGFYSVVDLKTMDDTPTSPGPEAVKFDAQTSWQRSLSMCQLHTPDMSGEPTDARVSNNLDDFLGTMEEDGEDDDNFF</sequence>
<evidence type="ECO:0000259" key="21">
    <source>
        <dbReference type="PROSITE" id="PS51483"/>
    </source>
</evidence>
<evidence type="ECO:0000256" key="14">
    <source>
        <dbReference type="ARBA" id="ARBA00022840"/>
    </source>
</evidence>
<comment type="similarity">
    <text evidence="5">Belongs to the phenylalanyl-tRNA synthetase beta subunit family. Type 2 subfamily.</text>
</comment>
<dbReference type="InterPro" id="IPR006379">
    <property type="entry name" value="HAD-SF_hydro_IIB"/>
</dbReference>
<dbReference type="FunFam" id="3.30.56.10:FF:000005">
    <property type="entry name" value="Phenylalanine--tRNA ligase beta subunit"/>
    <property type="match status" value="1"/>
</dbReference>
<evidence type="ECO:0000256" key="7">
    <source>
        <dbReference type="ARBA" id="ARBA00012814"/>
    </source>
</evidence>
<evidence type="ECO:0000313" key="22">
    <source>
        <dbReference type="EMBL" id="KAK1748868.1"/>
    </source>
</evidence>
<keyword evidence="23" id="KW-1185">Reference proteome</keyword>
<dbReference type="InterPro" id="IPR004531">
    <property type="entry name" value="Phe-tRNA-synth_IIc_bsu_arc_euk"/>
</dbReference>
<dbReference type="InterPro" id="IPR005146">
    <property type="entry name" value="B3/B4_tRNA-bd"/>
</dbReference>
<dbReference type="Pfam" id="PF03483">
    <property type="entry name" value="B3_4"/>
    <property type="match status" value="1"/>
</dbReference>
<dbReference type="Gene3D" id="3.30.930.10">
    <property type="entry name" value="Bira Bifunctional Protein, Domain 2"/>
    <property type="match status" value="1"/>
</dbReference>
<dbReference type="NCBIfam" id="TIGR00471">
    <property type="entry name" value="pheT_arch"/>
    <property type="match status" value="1"/>
</dbReference>
<dbReference type="FunFam" id="3.40.50.2000:FF:000010">
    <property type="entry name" value="Alpha,alpha-trehalose-phosphate synthase"/>
    <property type="match status" value="1"/>
</dbReference>
<dbReference type="GO" id="GO:0005524">
    <property type="term" value="F:ATP binding"/>
    <property type="evidence" value="ECO:0007669"/>
    <property type="project" value="UniProtKB-KW"/>
</dbReference>
<dbReference type="NCBIfam" id="TIGR00685">
    <property type="entry name" value="T6PP"/>
    <property type="match status" value="1"/>
</dbReference>
<dbReference type="Gene3D" id="3.40.50.1000">
    <property type="entry name" value="HAD superfamily/HAD-like"/>
    <property type="match status" value="2"/>
</dbReference>
<dbReference type="SMART" id="SM00874">
    <property type="entry name" value="B5"/>
    <property type="match status" value="1"/>
</dbReference>
<dbReference type="GO" id="GO:0004826">
    <property type="term" value="F:phenylalanine-tRNA ligase activity"/>
    <property type="evidence" value="ECO:0007669"/>
    <property type="project" value="UniProtKB-EC"/>
</dbReference>
<evidence type="ECO:0000256" key="12">
    <source>
        <dbReference type="ARBA" id="ARBA00022723"/>
    </source>
</evidence>
<evidence type="ECO:0000256" key="20">
    <source>
        <dbReference type="SAM" id="MobiDB-lite"/>
    </source>
</evidence>
<dbReference type="InterPro" id="IPR023214">
    <property type="entry name" value="HAD_sf"/>
</dbReference>
<comment type="catalytic activity">
    <reaction evidence="19">
        <text>tRNA(Phe) + L-phenylalanine + ATP = L-phenylalanyl-tRNA(Phe) + AMP + diphosphate + H(+)</text>
        <dbReference type="Rhea" id="RHEA:19413"/>
        <dbReference type="Rhea" id="RHEA-COMP:9668"/>
        <dbReference type="Rhea" id="RHEA-COMP:9699"/>
        <dbReference type="ChEBI" id="CHEBI:15378"/>
        <dbReference type="ChEBI" id="CHEBI:30616"/>
        <dbReference type="ChEBI" id="CHEBI:33019"/>
        <dbReference type="ChEBI" id="CHEBI:58095"/>
        <dbReference type="ChEBI" id="CHEBI:78442"/>
        <dbReference type="ChEBI" id="CHEBI:78531"/>
        <dbReference type="ChEBI" id="CHEBI:456215"/>
        <dbReference type="EC" id="6.1.1.20"/>
    </reaction>
</comment>
<comment type="cofactor">
    <cofactor evidence="1">
        <name>Mg(2+)</name>
        <dbReference type="ChEBI" id="CHEBI:18420"/>
    </cofactor>
</comment>
<evidence type="ECO:0000256" key="16">
    <source>
        <dbReference type="ARBA" id="ARBA00022917"/>
    </source>
</evidence>
<dbReference type="SUPFAM" id="SSF55681">
    <property type="entry name" value="Class II aaRS and biotin synthetases"/>
    <property type="match status" value="1"/>
</dbReference>
<dbReference type="Gene3D" id="3.50.40.10">
    <property type="entry name" value="Phenylalanyl-trna Synthetase, Chain B, domain 3"/>
    <property type="match status" value="1"/>
</dbReference>
<evidence type="ECO:0000256" key="17">
    <source>
        <dbReference type="ARBA" id="ARBA00023146"/>
    </source>
</evidence>
<organism evidence="22 23">
    <name type="scientific">Skeletonema marinoi</name>
    <dbReference type="NCBI Taxonomy" id="267567"/>
    <lineage>
        <taxon>Eukaryota</taxon>
        <taxon>Sar</taxon>
        <taxon>Stramenopiles</taxon>
        <taxon>Ochrophyta</taxon>
        <taxon>Bacillariophyta</taxon>
        <taxon>Coscinodiscophyceae</taxon>
        <taxon>Thalassiosirophycidae</taxon>
        <taxon>Thalassiosirales</taxon>
        <taxon>Skeletonemataceae</taxon>
        <taxon>Skeletonema</taxon>
        <taxon>Skeletonema marinoi-dohrnii complex</taxon>
    </lineage>
</organism>
<keyword evidence="9" id="KW-0436">Ligase</keyword>
<evidence type="ECO:0000256" key="6">
    <source>
        <dbReference type="ARBA" id="ARBA00011209"/>
    </source>
</evidence>
<proteinExistence type="inferred from homology"/>
<dbReference type="Pfam" id="PF18262">
    <property type="entry name" value="PhetRS_B1"/>
    <property type="match status" value="1"/>
</dbReference>
<dbReference type="PANTHER" id="PTHR10947">
    <property type="entry name" value="PHENYLALANYL-TRNA SYNTHETASE BETA CHAIN AND LEUCINE-RICH REPEAT-CONTAINING PROTEIN 47"/>
    <property type="match status" value="1"/>
</dbReference>
<dbReference type="Pfam" id="PF02358">
    <property type="entry name" value="Trehalose_PPase"/>
    <property type="match status" value="1"/>
</dbReference>
<dbReference type="Gene3D" id="3.30.56.10">
    <property type="match status" value="2"/>
</dbReference>
<dbReference type="InterPro" id="IPR001830">
    <property type="entry name" value="Glyco_trans_20"/>
</dbReference>
<dbReference type="SUPFAM" id="SSF46955">
    <property type="entry name" value="Putative DNA-binding domain"/>
    <property type="match status" value="2"/>
</dbReference>
<accession>A0AAD8YM13</accession>
<evidence type="ECO:0000256" key="8">
    <source>
        <dbReference type="ARBA" id="ARBA00022490"/>
    </source>
</evidence>
<evidence type="ECO:0000256" key="15">
    <source>
        <dbReference type="ARBA" id="ARBA00022842"/>
    </source>
</evidence>
<dbReference type="InterPro" id="IPR041616">
    <property type="entry name" value="PheRS_beta_core"/>
</dbReference>
<evidence type="ECO:0000256" key="2">
    <source>
        <dbReference type="ARBA" id="ARBA00004496"/>
    </source>
</evidence>
<dbReference type="InterPro" id="IPR005147">
    <property type="entry name" value="tRNA_synthase_B5-dom"/>
</dbReference>
<evidence type="ECO:0000256" key="10">
    <source>
        <dbReference type="ARBA" id="ARBA00022676"/>
    </source>
</evidence>
<evidence type="ECO:0000256" key="9">
    <source>
        <dbReference type="ARBA" id="ARBA00022598"/>
    </source>
</evidence>
<protein>
    <recommendedName>
        <fullName evidence="7">phenylalanine--tRNA ligase</fullName>
        <ecNumber evidence="7">6.1.1.20</ecNumber>
    </recommendedName>
    <alternativeName>
        <fullName evidence="18">Phenylalanyl-tRNA synthetase beta subunit</fullName>
    </alternativeName>
</protein>
<dbReference type="InterPro" id="IPR036412">
    <property type="entry name" value="HAD-like_sf"/>
</dbReference>
<comment type="similarity">
    <text evidence="4">In the C-terminal section; belongs to the trehalose phosphatase family.</text>
</comment>
<keyword evidence="8" id="KW-0963">Cytoplasm</keyword>
<dbReference type="PROSITE" id="PS51483">
    <property type="entry name" value="B5"/>
    <property type="match status" value="1"/>
</dbReference>
<keyword evidence="11 22" id="KW-0808">Transferase</keyword>
<dbReference type="GO" id="GO:0005992">
    <property type="term" value="P:trehalose biosynthetic process"/>
    <property type="evidence" value="ECO:0007669"/>
    <property type="project" value="InterPro"/>
</dbReference>
<comment type="caution">
    <text evidence="22">The sequence shown here is derived from an EMBL/GenBank/DDBJ whole genome shotgun (WGS) entry which is preliminary data.</text>
</comment>
<keyword evidence="17" id="KW-0030">Aminoacyl-tRNA synthetase</keyword>
<dbReference type="InterPro" id="IPR045060">
    <property type="entry name" value="Phe-tRNA-ligase_IIc_bsu"/>
</dbReference>
<dbReference type="NCBIfam" id="TIGR01484">
    <property type="entry name" value="HAD-SF-IIB"/>
    <property type="match status" value="1"/>
</dbReference>
<dbReference type="EMBL" id="JATAAI010000001">
    <property type="protein sequence ID" value="KAK1748868.1"/>
    <property type="molecule type" value="Genomic_DNA"/>
</dbReference>
<keyword evidence="15" id="KW-0460">Magnesium</keyword>
<evidence type="ECO:0000256" key="1">
    <source>
        <dbReference type="ARBA" id="ARBA00001946"/>
    </source>
</evidence>
<dbReference type="FunFam" id="3.50.40.10:FF:000002">
    <property type="entry name" value="phenylalanine--tRNA ligase beta subunit"/>
    <property type="match status" value="1"/>
</dbReference>
<dbReference type="Pfam" id="PF00982">
    <property type="entry name" value="Glyco_transf_20"/>
    <property type="match status" value="2"/>
</dbReference>
<comment type="subcellular location">
    <subcellularLocation>
        <location evidence="2">Cytoplasm</location>
    </subcellularLocation>
</comment>
<dbReference type="PANTHER" id="PTHR10947:SF0">
    <property type="entry name" value="PHENYLALANINE--TRNA LIGASE BETA SUBUNIT"/>
    <property type="match status" value="1"/>
</dbReference>
<dbReference type="Pfam" id="PF17759">
    <property type="entry name" value="tRNA_synthFbeta"/>
    <property type="match status" value="1"/>
</dbReference>
<dbReference type="Proteomes" id="UP001224775">
    <property type="component" value="Unassembled WGS sequence"/>
</dbReference>
<keyword evidence="16" id="KW-0648">Protein biosynthesis</keyword>
<comment type="similarity">
    <text evidence="3">In the N-terminal section; belongs to the glycosyltransferase 20 family.</text>
</comment>
<evidence type="ECO:0000256" key="3">
    <source>
        <dbReference type="ARBA" id="ARBA00005409"/>
    </source>
</evidence>
<comment type="subunit">
    <text evidence="6">Tetramer of two alpha and two beta subunits.</text>
</comment>
<dbReference type="GO" id="GO:0003723">
    <property type="term" value="F:RNA binding"/>
    <property type="evidence" value="ECO:0007669"/>
    <property type="project" value="InterPro"/>
</dbReference>
<dbReference type="EC" id="6.1.1.20" evidence="7"/>
<gene>
    <name evidence="22" type="ORF">QTG54_000807</name>
</gene>
<evidence type="ECO:0000256" key="4">
    <source>
        <dbReference type="ARBA" id="ARBA00006330"/>
    </source>
</evidence>
<keyword evidence="13" id="KW-0547">Nucleotide-binding</keyword>
<dbReference type="CDD" id="cd03788">
    <property type="entry name" value="GT20_TPS"/>
    <property type="match status" value="1"/>
</dbReference>
<dbReference type="Pfam" id="PF03484">
    <property type="entry name" value="B5"/>
    <property type="match status" value="1"/>
</dbReference>
<keyword evidence="10 22" id="KW-0328">Glycosyltransferase</keyword>
<dbReference type="InterPro" id="IPR045864">
    <property type="entry name" value="aa-tRNA-synth_II/BPL/LPL"/>
</dbReference>
<feature type="domain" description="B5" evidence="21">
    <location>
        <begin position="319"/>
        <end position="402"/>
    </location>
</feature>
<evidence type="ECO:0000256" key="5">
    <source>
        <dbReference type="ARBA" id="ARBA00007438"/>
    </source>
</evidence>
<evidence type="ECO:0000256" key="11">
    <source>
        <dbReference type="ARBA" id="ARBA00022679"/>
    </source>
</evidence>
<feature type="region of interest" description="Disordered" evidence="20">
    <location>
        <begin position="750"/>
        <end position="776"/>
    </location>
</feature>
<dbReference type="InterPro" id="IPR009061">
    <property type="entry name" value="DNA-bd_dom_put_sf"/>
</dbReference>
<name>A0AAD8YM13_9STRA</name>
<dbReference type="GO" id="GO:0009328">
    <property type="term" value="C:phenylalanine-tRNA ligase complex"/>
    <property type="evidence" value="ECO:0007669"/>
    <property type="project" value="TreeGrafter"/>
</dbReference>
<dbReference type="GO" id="GO:0016757">
    <property type="term" value="F:glycosyltransferase activity"/>
    <property type="evidence" value="ECO:0007669"/>
    <property type="project" value="UniProtKB-KW"/>
</dbReference>
<keyword evidence="14" id="KW-0067">ATP-binding</keyword>
<dbReference type="GO" id="GO:0006432">
    <property type="term" value="P:phenylalanyl-tRNA aminoacylation"/>
    <property type="evidence" value="ECO:0007669"/>
    <property type="project" value="InterPro"/>
</dbReference>
<evidence type="ECO:0000313" key="23">
    <source>
        <dbReference type="Proteomes" id="UP001224775"/>
    </source>
</evidence>
<evidence type="ECO:0000256" key="13">
    <source>
        <dbReference type="ARBA" id="ARBA00022741"/>
    </source>
</evidence>
<reference evidence="22" key="1">
    <citation type="submission" date="2023-06" db="EMBL/GenBank/DDBJ databases">
        <title>Survivors Of The Sea: Transcriptome response of Skeletonema marinoi to long-term dormancy.</title>
        <authorList>
            <person name="Pinder M.I.M."/>
            <person name="Kourtchenko O."/>
            <person name="Robertson E.K."/>
            <person name="Larsson T."/>
            <person name="Maumus F."/>
            <person name="Osuna-Cruz C.M."/>
            <person name="Vancaester E."/>
            <person name="Stenow R."/>
            <person name="Vandepoele K."/>
            <person name="Ploug H."/>
            <person name="Bruchert V."/>
            <person name="Godhe A."/>
            <person name="Topel M."/>
        </authorList>
    </citation>
    <scope>NUCLEOTIDE SEQUENCE</scope>
    <source>
        <strain evidence="22">R05AC</strain>
    </source>
</reference>
<dbReference type="GO" id="GO:0000287">
    <property type="term" value="F:magnesium ion binding"/>
    <property type="evidence" value="ECO:0007669"/>
    <property type="project" value="InterPro"/>
</dbReference>
<dbReference type="Gene3D" id="3.40.50.2000">
    <property type="entry name" value="Glycogen Phosphorylase B"/>
    <property type="match status" value="2"/>
</dbReference>
<dbReference type="InterPro" id="IPR040659">
    <property type="entry name" value="PhetRS_B1"/>
</dbReference>
<evidence type="ECO:0000256" key="19">
    <source>
        <dbReference type="ARBA" id="ARBA00049255"/>
    </source>
</evidence>
<dbReference type="SUPFAM" id="SSF56784">
    <property type="entry name" value="HAD-like"/>
    <property type="match status" value="1"/>
</dbReference>
<dbReference type="InterPro" id="IPR003337">
    <property type="entry name" value="Trehalose_PPase"/>
</dbReference>
<dbReference type="SUPFAM" id="SSF53756">
    <property type="entry name" value="UDP-Glycosyltransferase/glycogen phosphorylase"/>
    <property type="match status" value="1"/>
</dbReference>